<feature type="region of interest" description="Disordered" evidence="1">
    <location>
        <begin position="1"/>
        <end position="21"/>
    </location>
</feature>
<reference evidence="3" key="1">
    <citation type="journal article" date="2019" name="Int. J. Syst. Evol. Microbiol.">
        <title>The Global Catalogue of Microorganisms (GCM) 10K type strain sequencing project: providing services to taxonomists for standard genome sequencing and annotation.</title>
        <authorList>
            <consortium name="The Broad Institute Genomics Platform"/>
            <consortium name="The Broad Institute Genome Sequencing Center for Infectious Disease"/>
            <person name="Wu L."/>
            <person name="Ma J."/>
        </authorList>
    </citation>
    <scope>NUCLEOTIDE SEQUENCE [LARGE SCALE GENOMIC DNA]</scope>
    <source>
        <strain evidence="3">CGMCC 4.7093</strain>
    </source>
</reference>
<organism evidence="2 3">
    <name type="scientific">Actinomycetospora atypica</name>
    <dbReference type="NCBI Taxonomy" id="1290095"/>
    <lineage>
        <taxon>Bacteria</taxon>
        <taxon>Bacillati</taxon>
        <taxon>Actinomycetota</taxon>
        <taxon>Actinomycetes</taxon>
        <taxon>Pseudonocardiales</taxon>
        <taxon>Pseudonocardiaceae</taxon>
        <taxon>Actinomycetospora</taxon>
    </lineage>
</organism>
<dbReference type="EMBL" id="JBHSIV010000122">
    <property type="protein sequence ID" value="MFC5066390.1"/>
    <property type="molecule type" value="Genomic_DNA"/>
</dbReference>
<name>A0ABV9YU34_9PSEU</name>
<evidence type="ECO:0000313" key="3">
    <source>
        <dbReference type="Proteomes" id="UP001595947"/>
    </source>
</evidence>
<evidence type="ECO:0000256" key="1">
    <source>
        <dbReference type="SAM" id="MobiDB-lite"/>
    </source>
</evidence>
<dbReference type="Proteomes" id="UP001595947">
    <property type="component" value="Unassembled WGS sequence"/>
</dbReference>
<comment type="caution">
    <text evidence="2">The sequence shown here is derived from an EMBL/GenBank/DDBJ whole genome shotgun (WGS) entry which is preliminary data.</text>
</comment>
<gene>
    <name evidence="2" type="ORF">ACFPBZ_29595</name>
</gene>
<sequence length="103" mass="11756">MMAGDDEPTGNPTSGGRAGAERYELGRRLRALREEITELREVDFERIRRQLDNRLADLRVELREDVRIGLGDVNNELAELLPRVSDVEDQLTRLRRELALGAT</sequence>
<evidence type="ECO:0000313" key="2">
    <source>
        <dbReference type="EMBL" id="MFC5066390.1"/>
    </source>
</evidence>
<protein>
    <submittedName>
        <fullName evidence="2">Uncharacterized protein</fullName>
    </submittedName>
</protein>
<proteinExistence type="predicted"/>
<feature type="non-terminal residue" evidence="2">
    <location>
        <position position="103"/>
    </location>
</feature>
<keyword evidence="3" id="KW-1185">Reference proteome</keyword>
<dbReference type="RefSeq" id="WP_378039678.1">
    <property type="nucleotide sequence ID" value="NZ_JBHSIV010000122.1"/>
</dbReference>
<accession>A0ABV9YU34</accession>